<evidence type="ECO:0000313" key="2">
    <source>
        <dbReference type="Proteomes" id="UP000078302"/>
    </source>
</evidence>
<comment type="caution">
    <text evidence="1">The sequence shown here is derived from an EMBL/GenBank/DDBJ whole genome shotgun (WGS) entry which is preliminary data.</text>
</comment>
<dbReference type="EMBL" id="LVXZ01000012">
    <property type="protein sequence ID" value="OAP93378.1"/>
    <property type="molecule type" value="Genomic_DNA"/>
</dbReference>
<keyword evidence="2" id="KW-1185">Reference proteome</keyword>
<evidence type="ECO:0000313" key="1">
    <source>
        <dbReference type="EMBL" id="OAP93378.1"/>
    </source>
</evidence>
<dbReference type="Proteomes" id="UP000078302">
    <property type="component" value="Unassembled WGS sequence"/>
</dbReference>
<dbReference type="AlphaFoldDB" id="A0A179BNQ4"/>
<sequence>MNTGLFLMEHGHNLLMRKATRKEIKARVTPYVSMAQVADLLHYPGAKDLDKNLMRNVYDLMATAISNSGDETLHKALVMTSMMGRDADFRAVCRFVFQRGQEAIPCTAWGTMNAINAWKIESAKLSPGAVRESLEWLVDFGLLMRCGHFYKRTNNDGERIADPTDFTVFLIAILNTGGLPSHIRLGEDSDFTLVEDFRPPYITEESVLKAAEDISAKHLNGHASLTLQPRGLTATWRPKGVSQCA</sequence>
<organism evidence="1 2">
    <name type="scientific">Acidithiobacillus ferrooxidans</name>
    <name type="common">Thiobacillus ferrooxidans</name>
    <dbReference type="NCBI Taxonomy" id="920"/>
    <lineage>
        <taxon>Bacteria</taxon>
        <taxon>Pseudomonadati</taxon>
        <taxon>Pseudomonadota</taxon>
        <taxon>Acidithiobacillia</taxon>
        <taxon>Acidithiobacillales</taxon>
        <taxon>Acidithiobacillaceae</taxon>
        <taxon>Acidithiobacillus</taxon>
    </lineage>
</organism>
<dbReference type="RefSeq" id="WP_064217879.1">
    <property type="nucleotide sequence ID" value="NZ_LVXZ01000012.1"/>
</dbReference>
<gene>
    <name evidence="1" type="ORF">A4H96_01140</name>
</gene>
<accession>A0A179BNQ4</accession>
<name>A0A179BNQ4_ACIFR</name>
<proteinExistence type="predicted"/>
<reference evidence="1 2" key="1">
    <citation type="submission" date="2016-04" db="EMBL/GenBank/DDBJ databases">
        <title>Acidithiobacillus ferrooxidans genome sequencing and assembly.</title>
        <authorList>
            <person name="Zhou Z."/>
        </authorList>
    </citation>
    <scope>NUCLEOTIDE SEQUENCE [LARGE SCALE GENOMIC DNA]</scope>
    <source>
        <strain evidence="1 2">BY0502</strain>
    </source>
</reference>
<protein>
    <submittedName>
        <fullName evidence="1">Uncharacterized protein</fullName>
    </submittedName>
</protein>